<accession>A0A940MT39</accession>
<dbReference type="EMBL" id="JAGISH010000003">
    <property type="protein sequence ID" value="MBP0482474.1"/>
    <property type="molecule type" value="Genomic_DNA"/>
</dbReference>
<proteinExistence type="predicted"/>
<dbReference type="RefSeq" id="WP_209360321.1">
    <property type="nucleotide sequence ID" value="NZ_JAGISH010000003.1"/>
</dbReference>
<evidence type="ECO:0000313" key="1">
    <source>
        <dbReference type="EMBL" id="MBP0482474.1"/>
    </source>
</evidence>
<dbReference type="Proteomes" id="UP000675940">
    <property type="component" value="Unassembled WGS sequence"/>
</dbReference>
<comment type="caution">
    <text evidence="1">The sequence shown here is derived from an EMBL/GenBank/DDBJ whole genome shotgun (WGS) entry which is preliminary data.</text>
</comment>
<name>A0A940MT39_9RHOB</name>
<keyword evidence="2" id="KW-1185">Reference proteome</keyword>
<protein>
    <submittedName>
        <fullName evidence="1">Uncharacterized protein</fullName>
    </submittedName>
</protein>
<sequence length="135" mass="14961">MPSETASETPFEPGGWVLWEDGQSEVVLDTDPHVGFAYLYQAGDMVSSVWLFNLPGPQPDPADMDALPGMPAEFLIPTTRAPRVLEDLDVLHDRDRWTIRWGEARAVLKPGATPGYHSDVTSFTPFARPIEDLPL</sequence>
<reference evidence="1" key="1">
    <citation type="submission" date="2021-03" db="EMBL/GenBank/DDBJ databases">
        <title>Sagittula salina sp. nov. strain M10.9X isolated from the marine waste.</title>
        <authorList>
            <person name="Satari L."/>
            <person name="Molina-Menor E."/>
            <person name="Vidal-Verdu A."/>
            <person name="Pascual J."/>
            <person name="Pereto J."/>
            <person name="Porcar M."/>
        </authorList>
    </citation>
    <scope>NUCLEOTIDE SEQUENCE</scope>
    <source>
        <strain evidence="1">M10.9X</strain>
    </source>
</reference>
<evidence type="ECO:0000313" key="2">
    <source>
        <dbReference type="Proteomes" id="UP000675940"/>
    </source>
</evidence>
<organism evidence="1 2">
    <name type="scientific">Sagittula salina</name>
    <dbReference type="NCBI Taxonomy" id="2820268"/>
    <lineage>
        <taxon>Bacteria</taxon>
        <taxon>Pseudomonadati</taxon>
        <taxon>Pseudomonadota</taxon>
        <taxon>Alphaproteobacteria</taxon>
        <taxon>Rhodobacterales</taxon>
        <taxon>Roseobacteraceae</taxon>
        <taxon>Sagittula</taxon>
    </lineage>
</organism>
<gene>
    <name evidence="1" type="ORF">J5474_08210</name>
</gene>
<dbReference type="AlphaFoldDB" id="A0A940MT39"/>